<accession>A0A6A6DL03</accession>
<dbReference type="Proteomes" id="UP000800200">
    <property type="component" value="Unassembled WGS sequence"/>
</dbReference>
<keyword evidence="2" id="KW-1185">Reference proteome</keyword>
<proteinExistence type="predicted"/>
<dbReference type="AlphaFoldDB" id="A0A6A6DL03"/>
<protein>
    <submittedName>
        <fullName evidence="1">Uncharacterized protein</fullName>
    </submittedName>
</protein>
<name>A0A6A6DL03_9PEZI</name>
<organism evidence="1 2">
    <name type="scientific">Zopfia rhizophila CBS 207.26</name>
    <dbReference type="NCBI Taxonomy" id="1314779"/>
    <lineage>
        <taxon>Eukaryota</taxon>
        <taxon>Fungi</taxon>
        <taxon>Dikarya</taxon>
        <taxon>Ascomycota</taxon>
        <taxon>Pezizomycotina</taxon>
        <taxon>Dothideomycetes</taxon>
        <taxon>Dothideomycetes incertae sedis</taxon>
        <taxon>Zopfiaceae</taxon>
        <taxon>Zopfia</taxon>
    </lineage>
</organism>
<sequence>MPRRKFPLRAVQPALSQFRWKLAFLGPRSSDYCIDRPLLPSIDRACNSFSKLQIGSSLPKHVNNRLRRRPVPTMPTDKEKCEALVAILAYVTPQDVYTSDSTIYNNGNAILVARTTNGTTKRVNFALPALRTALRSHAQYGFGHPLDREGVRWEFRTGKIRSSM</sequence>
<gene>
    <name evidence="1" type="ORF">K469DRAFT_334338</name>
</gene>
<evidence type="ECO:0000313" key="2">
    <source>
        <dbReference type="Proteomes" id="UP000800200"/>
    </source>
</evidence>
<dbReference type="EMBL" id="ML994676">
    <property type="protein sequence ID" value="KAF2178256.1"/>
    <property type="molecule type" value="Genomic_DNA"/>
</dbReference>
<evidence type="ECO:0000313" key="1">
    <source>
        <dbReference type="EMBL" id="KAF2178256.1"/>
    </source>
</evidence>
<reference evidence="1" key="1">
    <citation type="journal article" date="2020" name="Stud. Mycol.">
        <title>101 Dothideomycetes genomes: a test case for predicting lifestyles and emergence of pathogens.</title>
        <authorList>
            <person name="Haridas S."/>
            <person name="Albert R."/>
            <person name="Binder M."/>
            <person name="Bloem J."/>
            <person name="Labutti K."/>
            <person name="Salamov A."/>
            <person name="Andreopoulos B."/>
            <person name="Baker S."/>
            <person name="Barry K."/>
            <person name="Bills G."/>
            <person name="Bluhm B."/>
            <person name="Cannon C."/>
            <person name="Castanera R."/>
            <person name="Culley D."/>
            <person name="Daum C."/>
            <person name="Ezra D."/>
            <person name="Gonzalez J."/>
            <person name="Henrissat B."/>
            <person name="Kuo A."/>
            <person name="Liang C."/>
            <person name="Lipzen A."/>
            <person name="Lutzoni F."/>
            <person name="Magnuson J."/>
            <person name="Mondo S."/>
            <person name="Nolan M."/>
            <person name="Ohm R."/>
            <person name="Pangilinan J."/>
            <person name="Park H.-J."/>
            <person name="Ramirez L."/>
            <person name="Alfaro M."/>
            <person name="Sun H."/>
            <person name="Tritt A."/>
            <person name="Yoshinaga Y."/>
            <person name="Zwiers L.-H."/>
            <person name="Turgeon B."/>
            <person name="Goodwin S."/>
            <person name="Spatafora J."/>
            <person name="Crous P."/>
            <person name="Grigoriev I."/>
        </authorList>
    </citation>
    <scope>NUCLEOTIDE SEQUENCE</scope>
    <source>
        <strain evidence="1">CBS 207.26</strain>
    </source>
</reference>